<protein>
    <submittedName>
        <fullName evidence="2">Uncharacterized protein</fullName>
    </submittedName>
</protein>
<evidence type="ECO:0000313" key="3">
    <source>
        <dbReference type="Proteomes" id="UP001142489"/>
    </source>
</evidence>
<gene>
    <name evidence="2" type="ORF">JRQ81_018268</name>
</gene>
<feature type="compositionally biased region" description="Polar residues" evidence="1">
    <location>
        <begin position="61"/>
        <end position="72"/>
    </location>
</feature>
<evidence type="ECO:0000256" key="1">
    <source>
        <dbReference type="SAM" id="MobiDB-lite"/>
    </source>
</evidence>
<sequence length="95" mass="10635">MANGSLFTFSHTFQDPIQVKESSRQTNFALYGKGTVSYFITMLIPGIAKEDGNKQQRHCTVKNTDSHNSAGSDINILSRRAQRQGLKPSDWSCLR</sequence>
<accession>A0A9Q0XSI7</accession>
<evidence type="ECO:0000313" key="2">
    <source>
        <dbReference type="EMBL" id="KAJ7325248.1"/>
    </source>
</evidence>
<dbReference type="Proteomes" id="UP001142489">
    <property type="component" value="Unassembled WGS sequence"/>
</dbReference>
<dbReference type="EMBL" id="JAPFRF010000008">
    <property type="protein sequence ID" value="KAJ7325248.1"/>
    <property type="molecule type" value="Genomic_DNA"/>
</dbReference>
<keyword evidence="3" id="KW-1185">Reference proteome</keyword>
<dbReference type="AlphaFoldDB" id="A0A9Q0XSI7"/>
<organism evidence="2 3">
    <name type="scientific">Phrynocephalus forsythii</name>
    <dbReference type="NCBI Taxonomy" id="171643"/>
    <lineage>
        <taxon>Eukaryota</taxon>
        <taxon>Metazoa</taxon>
        <taxon>Chordata</taxon>
        <taxon>Craniata</taxon>
        <taxon>Vertebrata</taxon>
        <taxon>Euteleostomi</taxon>
        <taxon>Lepidosauria</taxon>
        <taxon>Squamata</taxon>
        <taxon>Bifurcata</taxon>
        <taxon>Unidentata</taxon>
        <taxon>Episquamata</taxon>
        <taxon>Toxicofera</taxon>
        <taxon>Iguania</taxon>
        <taxon>Acrodonta</taxon>
        <taxon>Agamidae</taxon>
        <taxon>Agaminae</taxon>
        <taxon>Phrynocephalus</taxon>
    </lineage>
</organism>
<name>A0A9Q0XSI7_9SAUR</name>
<proteinExistence type="predicted"/>
<reference evidence="2" key="1">
    <citation type="journal article" date="2023" name="DNA Res.">
        <title>Chromosome-level genome assembly of Phrynocephalus forsythii using third-generation DNA sequencing and Hi-C analysis.</title>
        <authorList>
            <person name="Qi Y."/>
            <person name="Zhao W."/>
            <person name="Zhao Y."/>
            <person name="Niu C."/>
            <person name="Cao S."/>
            <person name="Zhang Y."/>
        </authorList>
    </citation>
    <scope>NUCLEOTIDE SEQUENCE</scope>
    <source>
        <tissue evidence="2">Muscle</tissue>
    </source>
</reference>
<comment type="caution">
    <text evidence="2">The sequence shown here is derived from an EMBL/GenBank/DDBJ whole genome shotgun (WGS) entry which is preliminary data.</text>
</comment>
<feature type="region of interest" description="Disordered" evidence="1">
    <location>
        <begin position="54"/>
        <end position="79"/>
    </location>
</feature>